<evidence type="ECO:0000256" key="2">
    <source>
        <dbReference type="ARBA" id="ARBA00022898"/>
    </source>
</evidence>
<dbReference type="FunFam" id="3.20.20.10:FF:000008">
    <property type="entry name" value="Ornithine decarboxylase"/>
    <property type="match status" value="1"/>
</dbReference>
<dbReference type="Gene3D" id="2.40.37.10">
    <property type="entry name" value="Lyase, Ornithine Decarboxylase, Chain A, domain 1"/>
    <property type="match status" value="1"/>
</dbReference>
<dbReference type="GO" id="GO:0008836">
    <property type="term" value="F:diaminopimelate decarboxylase activity"/>
    <property type="evidence" value="ECO:0007669"/>
    <property type="project" value="TreeGrafter"/>
</dbReference>
<evidence type="ECO:0000313" key="8">
    <source>
        <dbReference type="EMBL" id="MBR7835948.1"/>
    </source>
</evidence>
<evidence type="ECO:0000259" key="6">
    <source>
        <dbReference type="Pfam" id="PF00278"/>
    </source>
</evidence>
<feature type="active site" description="Proton donor" evidence="3">
    <location>
        <position position="471"/>
    </location>
</feature>
<feature type="domain" description="Orn/DAP/Arg decarboxylase 2 C-terminal" evidence="6">
    <location>
        <begin position="405"/>
        <end position="498"/>
    </location>
</feature>
<dbReference type="SUPFAM" id="SSF50621">
    <property type="entry name" value="Alanine racemase C-terminal domain-like"/>
    <property type="match status" value="1"/>
</dbReference>
<dbReference type="AlphaFoldDB" id="A0A941ITG3"/>
<dbReference type="InterPro" id="IPR000183">
    <property type="entry name" value="Orn/DAP/Arg_de-COase"/>
</dbReference>
<keyword evidence="9" id="KW-1185">Reference proteome</keyword>
<feature type="region of interest" description="Disordered" evidence="5">
    <location>
        <begin position="543"/>
        <end position="562"/>
    </location>
</feature>
<evidence type="ECO:0000256" key="3">
    <source>
        <dbReference type="PIRSR" id="PIRSR600183-50"/>
    </source>
</evidence>
<dbReference type="InterPro" id="IPR022643">
    <property type="entry name" value="De-COase2_C"/>
</dbReference>
<organism evidence="8 9">
    <name type="scientific">Actinospica durhamensis</name>
    <dbReference type="NCBI Taxonomy" id="1508375"/>
    <lineage>
        <taxon>Bacteria</taxon>
        <taxon>Bacillati</taxon>
        <taxon>Actinomycetota</taxon>
        <taxon>Actinomycetes</taxon>
        <taxon>Catenulisporales</taxon>
        <taxon>Actinospicaceae</taxon>
        <taxon>Actinospica</taxon>
    </lineage>
</organism>
<feature type="domain" description="Orn/DAP/Arg decarboxylase 2 N-terminal" evidence="7">
    <location>
        <begin position="143"/>
        <end position="403"/>
    </location>
</feature>
<reference evidence="8" key="1">
    <citation type="submission" date="2021-04" db="EMBL/GenBank/DDBJ databases">
        <title>Genome based classification of Actinospica acidithermotolerans sp. nov., an actinobacterium isolated from an Indonesian hot spring.</title>
        <authorList>
            <person name="Kusuma A.B."/>
            <person name="Putra K.E."/>
            <person name="Nafisah S."/>
            <person name="Loh J."/>
            <person name="Nouioui I."/>
            <person name="Goodfellow M."/>
        </authorList>
    </citation>
    <scope>NUCLEOTIDE SEQUENCE</scope>
    <source>
        <strain evidence="8">CSCA 57</strain>
    </source>
</reference>
<dbReference type="InterPro" id="IPR009006">
    <property type="entry name" value="Ala_racemase/Decarboxylase_C"/>
</dbReference>
<dbReference type="GO" id="GO:0009089">
    <property type="term" value="P:lysine biosynthetic process via diaminopimelate"/>
    <property type="evidence" value="ECO:0007669"/>
    <property type="project" value="TreeGrafter"/>
</dbReference>
<name>A0A941ITG3_9ACTN</name>
<protein>
    <submittedName>
        <fullName evidence="8">Diaminopimelate decarboxylase</fullName>
    </submittedName>
</protein>
<accession>A0A941ITG3</accession>
<feature type="compositionally biased region" description="Basic and acidic residues" evidence="5">
    <location>
        <begin position="46"/>
        <end position="64"/>
    </location>
</feature>
<dbReference type="InterPro" id="IPR029066">
    <property type="entry name" value="PLP-binding_barrel"/>
</dbReference>
<evidence type="ECO:0000256" key="5">
    <source>
        <dbReference type="SAM" id="MobiDB-lite"/>
    </source>
</evidence>
<dbReference type="Pfam" id="PF00278">
    <property type="entry name" value="Orn_DAP_Arg_deC"/>
    <property type="match status" value="1"/>
</dbReference>
<comment type="cofactor">
    <cofactor evidence="1 3">
        <name>pyridoxal 5'-phosphate</name>
        <dbReference type="ChEBI" id="CHEBI:597326"/>
    </cofactor>
</comment>
<dbReference type="InterPro" id="IPR022644">
    <property type="entry name" value="De-COase2_N"/>
</dbReference>
<comment type="caution">
    <text evidence="8">The sequence shown here is derived from an EMBL/GenBank/DDBJ whole genome shotgun (WGS) entry which is preliminary data.</text>
</comment>
<dbReference type="PROSITE" id="PS00879">
    <property type="entry name" value="ODR_DC_2_2"/>
    <property type="match status" value="1"/>
</dbReference>
<dbReference type="Pfam" id="PF02784">
    <property type="entry name" value="Orn_Arg_deC_N"/>
    <property type="match status" value="1"/>
</dbReference>
<dbReference type="EMBL" id="JAGSOG010000117">
    <property type="protein sequence ID" value="MBR7835948.1"/>
    <property type="molecule type" value="Genomic_DNA"/>
</dbReference>
<feature type="modified residue" description="N6-(pyridoxal phosphate)lysine" evidence="3">
    <location>
        <position position="164"/>
    </location>
</feature>
<feature type="compositionally biased region" description="Pro residues" evidence="5">
    <location>
        <begin position="65"/>
        <end position="80"/>
    </location>
</feature>
<dbReference type="PRINTS" id="PR01179">
    <property type="entry name" value="ODADCRBXLASE"/>
</dbReference>
<dbReference type="PANTHER" id="PTHR43727:SF3">
    <property type="entry name" value="GROUP IV DECARBOXYLASE"/>
    <property type="match status" value="1"/>
</dbReference>
<evidence type="ECO:0000259" key="7">
    <source>
        <dbReference type="Pfam" id="PF02784"/>
    </source>
</evidence>
<dbReference type="PANTHER" id="PTHR43727">
    <property type="entry name" value="DIAMINOPIMELATE DECARBOXYLASE"/>
    <property type="match status" value="1"/>
</dbReference>
<sequence>MSSTQESFAEVSQASSASQVSSAREPSGHEPSQRLLSAHEPSAYEPRTRHLSGREANEGHEPPGHRPPTPEPPTPTPTPTPASTSTSTSTDGLPELRLPAHQLSPSATARKAAAVRAAAVEGLITEDSPVVGFIDLDAIAVSQAELKQAFAFTSAPVLHAFAAKAASLVPVLRLFADAGMGCEVASPGELAQALAAGFPPERVVLDSPAKTPSELREALRLGVAVNADNFTELERIDRLLRELHPLDAHDHAPALGLRINPQVGAGTIEAMSTASARSKFGVPLRDRGGREAIIAAFDRYPWLTRLHVHVGSQGCPLELIAAGIRSVYELAEEINARAAADPERRRGGRVTSIDIGGGLPVNFDDDRVSPTFAEYAEVLRDAVPGLFDGRYGLVTEFGRSLSAKNGFTLARVEYAKQVADRRIALTHAGAQVATRTVFMPESWPLRLSAYSSDGWPKLGPVCTHDVAGPCCFAGDLVATGRDLEVLDTGDLILLHDTGGYFFTAPWAYNSLPRPDVYGFRVDADGNVRFTLMRRRQTLDEIVAEAGGDPASANSRTSEHSLG</sequence>
<dbReference type="InterPro" id="IPR022657">
    <property type="entry name" value="De-COase2_CS"/>
</dbReference>
<feature type="region of interest" description="Disordered" evidence="5">
    <location>
        <begin position="1"/>
        <end position="96"/>
    </location>
</feature>
<gene>
    <name evidence="8" type="ORF">KDL01_21920</name>
</gene>
<evidence type="ECO:0000313" key="9">
    <source>
        <dbReference type="Proteomes" id="UP000675781"/>
    </source>
</evidence>
<feature type="compositionally biased region" description="Low complexity" evidence="5">
    <location>
        <begin position="81"/>
        <end position="90"/>
    </location>
</feature>
<evidence type="ECO:0000256" key="1">
    <source>
        <dbReference type="ARBA" id="ARBA00001933"/>
    </source>
</evidence>
<proteinExistence type="inferred from homology"/>
<dbReference type="Proteomes" id="UP000675781">
    <property type="component" value="Unassembled WGS sequence"/>
</dbReference>
<feature type="compositionally biased region" description="Low complexity" evidence="5">
    <location>
        <begin position="1"/>
        <end position="23"/>
    </location>
</feature>
<dbReference type="Gene3D" id="3.20.20.10">
    <property type="entry name" value="Alanine racemase"/>
    <property type="match status" value="1"/>
</dbReference>
<dbReference type="SUPFAM" id="SSF51419">
    <property type="entry name" value="PLP-binding barrel"/>
    <property type="match status" value="1"/>
</dbReference>
<keyword evidence="2 3" id="KW-0663">Pyridoxal phosphate</keyword>
<evidence type="ECO:0000256" key="4">
    <source>
        <dbReference type="RuleBase" id="RU003737"/>
    </source>
</evidence>
<comment type="similarity">
    <text evidence="4">Belongs to the Orn/Lys/Arg decarboxylase class-II family.</text>
</comment>